<dbReference type="PANTHER" id="PTHR46837:SF5">
    <property type="entry name" value="PROTEIN MLN51 HOMOLOG"/>
    <property type="match status" value="1"/>
</dbReference>
<keyword evidence="6" id="KW-0507">mRNA processing</keyword>
<reference evidence="16" key="1">
    <citation type="journal article" date="2016" name="Nat. Commun.">
        <title>The Gonium pectorale genome demonstrates co-option of cell cycle regulation during the evolution of multicellularity.</title>
        <authorList>
            <person name="Hanschen E.R."/>
            <person name="Marriage T.N."/>
            <person name="Ferris P.J."/>
            <person name="Hamaji T."/>
            <person name="Toyoda A."/>
            <person name="Fujiyama A."/>
            <person name="Neme R."/>
            <person name="Noguchi H."/>
            <person name="Minakuchi Y."/>
            <person name="Suzuki M."/>
            <person name="Kawai-Toyooka H."/>
            <person name="Smith D.R."/>
            <person name="Sparks H."/>
            <person name="Anderson J."/>
            <person name="Bakaric R."/>
            <person name="Luria V."/>
            <person name="Karger A."/>
            <person name="Kirschner M.W."/>
            <person name="Durand P.M."/>
            <person name="Michod R.E."/>
            <person name="Nozaki H."/>
            <person name="Olson B.J."/>
        </authorList>
    </citation>
    <scope>NUCLEOTIDE SEQUENCE [LARGE SCALE GENOMIC DNA]</scope>
    <source>
        <strain evidence="16">NIES-2863</strain>
    </source>
</reference>
<protein>
    <recommendedName>
        <fullName evidence="14">Btz domain-containing protein</fullName>
    </recommendedName>
</protein>
<evidence type="ECO:0000256" key="6">
    <source>
        <dbReference type="ARBA" id="ARBA00022664"/>
    </source>
</evidence>
<proteinExistence type="inferred from homology"/>
<feature type="compositionally biased region" description="Basic and acidic residues" evidence="13">
    <location>
        <begin position="94"/>
        <end position="105"/>
    </location>
</feature>
<keyword evidence="7" id="KW-0509">mRNA transport</keyword>
<feature type="region of interest" description="Disordered" evidence="13">
    <location>
        <begin position="1"/>
        <end position="130"/>
    </location>
</feature>
<dbReference type="GO" id="GO:0008380">
    <property type="term" value="P:RNA splicing"/>
    <property type="evidence" value="ECO:0007669"/>
    <property type="project" value="UniProtKB-KW"/>
</dbReference>
<dbReference type="EMBL" id="LSYV01000005">
    <property type="protein sequence ID" value="KXZ54615.1"/>
    <property type="molecule type" value="Genomic_DNA"/>
</dbReference>
<evidence type="ECO:0000256" key="1">
    <source>
        <dbReference type="ARBA" id="ARBA00004123"/>
    </source>
</evidence>
<dbReference type="GO" id="GO:0006397">
    <property type="term" value="P:mRNA processing"/>
    <property type="evidence" value="ECO:0007669"/>
    <property type="project" value="UniProtKB-KW"/>
</dbReference>
<dbReference type="Pfam" id="PF09405">
    <property type="entry name" value="Btz"/>
    <property type="match status" value="1"/>
</dbReference>
<keyword evidence="12" id="KW-0539">Nucleus</keyword>
<dbReference type="GO" id="GO:0006417">
    <property type="term" value="P:regulation of translation"/>
    <property type="evidence" value="ECO:0007669"/>
    <property type="project" value="UniProtKB-KW"/>
</dbReference>
<evidence type="ECO:0000256" key="7">
    <source>
        <dbReference type="ARBA" id="ARBA00022816"/>
    </source>
</evidence>
<accession>A0A150GXS1</accession>
<comment type="subcellular location">
    <subcellularLocation>
        <location evidence="2">Cytoplasm</location>
    </subcellularLocation>
    <subcellularLocation>
        <location evidence="1">Nucleus</location>
    </subcellularLocation>
</comment>
<dbReference type="STRING" id="33097.A0A150GXS1"/>
<evidence type="ECO:0000256" key="2">
    <source>
        <dbReference type="ARBA" id="ARBA00004496"/>
    </source>
</evidence>
<keyword evidence="16" id="KW-1185">Reference proteome</keyword>
<sequence length="130" mass="14116">MSESEEAAVDVRVPTRRRRASDDEGEDAEFHDAAEYAASISSHPEEHAVEAHAVDVPEGDGSEEDGPGEAEPEEQTGDANEQPAGEEQDAELSSEPKKAKLREPFEVPTSGAFWLHDDRFGEEVQATPSQ</sequence>
<evidence type="ECO:0000313" key="15">
    <source>
        <dbReference type="EMBL" id="KXZ54615.1"/>
    </source>
</evidence>
<keyword evidence="9" id="KW-0694">RNA-binding</keyword>
<evidence type="ECO:0000256" key="10">
    <source>
        <dbReference type="ARBA" id="ARBA00023161"/>
    </source>
</evidence>
<evidence type="ECO:0000313" key="16">
    <source>
        <dbReference type="Proteomes" id="UP000075714"/>
    </source>
</evidence>
<gene>
    <name evidence="15" type="ORF">GPECTOR_4g680</name>
</gene>
<evidence type="ECO:0000256" key="4">
    <source>
        <dbReference type="ARBA" id="ARBA00022448"/>
    </source>
</evidence>
<evidence type="ECO:0000256" key="3">
    <source>
        <dbReference type="ARBA" id="ARBA00009548"/>
    </source>
</evidence>
<dbReference type="InterPro" id="IPR018545">
    <property type="entry name" value="Btz_dom"/>
</dbReference>
<organism evidence="15 16">
    <name type="scientific">Gonium pectorale</name>
    <name type="common">Green alga</name>
    <dbReference type="NCBI Taxonomy" id="33097"/>
    <lineage>
        <taxon>Eukaryota</taxon>
        <taxon>Viridiplantae</taxon>
        <taxon>Chlorophyta</taxon>
        <taxon>core chlorophytes</taxon>
        <taxon>Chlorophyceae</taxon>
        <taxon>CS clade</taxon>
        <taxon>Chlamydomonadales</taxon>
        <taxon>Volvocaceae</taxon>
        <taxon>Gonium</taxon>
    </lineage>
</organism>
<dbReference type="AlphaFoldDB" id="A0A150GXS1"/>
<comment type="similarity">
    <text evidence="3">Belongs to the CASC3 family.</text>
</comment>
<feature type="compositionally biased region" description="Basic and acidic residues" evidence="13">
    <location>
        <begin position="43"/>
        <end position="55"/>
    </location>
</feature>
<evidence type="ECO:0000259" key="14">
    <source>
        <dbReference type="Pfam" id="PF09405"/>
    </source>
</evidence>
<evidence type="ECO:0000256" key="13">
    <source>
        <dbReference type="SAM" id="MobiDB-lite"/>
    </source>
</evidence>
<dbReference type="GO" id="GO:0035145">
    <property type="term" value="C:exon-exon junction complex"/>
    <property type="evidence" value="ECO:0007669"/>
    <property type="project" value="InterPro"/>
</dbReference>
<evidence type="ECO:0000256" key="11">
    <source>
        <dbReference type="ARBA" id="ARBA00023187"/>
    </source>
</evidence>
<comment type="caution">
    <text evidence="15">The sequence shown here is derived from an EMBL/GenBank/DDBJ whole genome shotgun (WGS) entry which is preliminary data.</text>
</comment>
<dbReference type="GO" id="GO:0005737">
    <property type="term" value="C:cytoplasm"/>
    <property type="evidence" value="ECO:0007669"/>
    <property type="project" value="UniProtKB-SubCell"/>
</dbReference>
<evidence type="ECO:0000256" key="9">
    <source>
        <dbReference type="ARBA" id="ARBA00022884"/>
    </source>
</evidence>
<name>A0A150GXS1_GONPE</name>
<dbReference type="GO" id="GO:0051028">
    <property type="term" value="P:mRNA transport"/>
    <property type="evidence" value="ECO:0007669"/>
    <property type="project" value="UniProtKB-KW"/>
</dbReference>
<feature type="compositionally biased region" description="Acidic residues" evidence="13">
    <location>
        <begin position="57"/>
        <end position="76"/>
    </location>
</feature>
<keyword evidence="11" id="KW-0508">mRNA splicing</keyword>
<evidence type="ECO:0000256" key="5">
    <source>
        <dbReference type="ARBA" id="ARBA00022490"/>
    </source>
</evidence>
<keyword evidence="8" id="KW-0810">Translation regulation</keyword>
<keyword evidence="5" id="KW-0963">Cytoplasm</keyword>
<evidence type="ECO:0000256" key="12">
    <source>
        <dbReference type="ARBA" id="ARBA00023242"/>
    </source>
</evidence>
<dbReference type="GO" id="GO:0000184">
    <property type="term" value="P:nuclear-transcribed mRNA catabolic process, nonsense-mediated decay"/>
    <property type="evidence" value="ECO:0007669"/>
    <property type="project" value="UniProtKB-KW"/>
</dbReference>
<dbReference type="PANTHER" id="PTHR46837">
    <property type="entry name" value="PROTEIN MLN51 HOMOLOG"/>
    <property type="match status" value="1"/>
</dbReference>
<evidence type="ECO:0000256" key="8">
    <source>
        <dbReference type="ARBA" id="ARBA00022845"/>
    </source>
</evidence>
<keyword evidence="10" id="KW-0866">Nonsense-mediated mRNA decay</keyword>
<feature type="domain" description="Btz" evidence="14">
    <location>
        <begin position="69"/>
        <end position="124"/>
    </location>
</feature>
<dbReference type="GO" id="GO:0003729">
    <property type="term" value="F:mRNA binding"/>
    <property type="evidence" value="ECO:0007669"/>
    <property type="project" value="InterPro"/>
</dbReference>
<keyword evidence="4" id="KW-0813">Transport</keyword>
<dbReference type="OrthoDB" id="660348at2759"/>
<dbReference type="InterPro" id="IPR044796">
    <property type="entry name" value="MLN51_plant"/>
</dbReference>
<dbReference type="Proteomes" id="UP000075714">
    <property type="component" value="Unassembled WGS sequence"/>
</dbReference>